<evidence type="ECO:0000313" key="1">
    <source>
        <dbReference type="EMBL" id="KAK5635221.1"/>
    </source>
</evidence>
<keyword evidence="2" id="KW-1185">Reference proteome</keyword>
<proteinExistence type="predicted"/>
<comment type="caution">
    <text evidence="1">The sequence shown here is derived from an EMBL/GenBank/DDBJ whole genome shotgun (WGS) entry which is preliminary data.</text>
</comment>
<accession>A0AAN7UXT5</accession>
<organism evidence="1 2">
    <name type="scientific">Xylaria bambusicola</name>
    <dbReference type="NCBI Taxonomy" id="326684"/>
    <lineage>
        <taxon>Eukaryota</taxon>
        <taxon>Fungi</taxon>
        <taxon>Dikarya</taxon>
        <taxon>Ascomycota</taxon>
        <taxon>Pezizomycotina</taxon>
        <taxon>Sordariomycetes</taxon>
        <taxon>Xylariomycetidae</taxon>
        <taxon>Xylariales</taxon>
        <taxon>Xylariaceae</taxon>
        <taxon>Xylaria</taxon>
    </lineage>
</organism>
<dbReference type="AlphaFoldDB" id="A0AAN7UXT5"/>
<sequence>MDGVWMEYGWSTDGVRLSGCVNSREAADWRLETGDRQNPPIVTTLGSVSFLLVFNEVGTALNQKSSQRKSQMTR</sequence>
<evidence type="ECO:0000313" key="2">
    <source>
        <dbReference type="Proteomes" id="UP001305414"/>
    </source>
</evidence>
<dbReference type="Proteomes" id="UP001305414">
    <property type="component" value="Unassembled WGS sequence"/>
</dbReference>
<reference evidence="1 2" key="1">
    <citation type="submission" date="2023-10" db="EMBL/GenBank/DDBJ databases">
        <title>Draft genome sequence of Xylaria bambusicola isolate GMP-LS, the root and basal stem rot pathogen of sugarcane in Indonesia.</title>
        <authorList>
            <person name="Selvaraj P."/>
            <person name="Muralishankar V."/>
            <person name="Muruganantham S."/>
            <person name="Sp S."/>
            <person name="Haryani S."/>
            <person name="Lau K.J.X."/>
            <person name="Naqvi N.I."/>
        </authorList>
    </citation>
    <scope>NUCLEOTIDE SEQUENCE [LARGE SCALE GENOMIC DNA]</scope>
    <source>
        <strain evidence="1">GMP-LS</strain>
    </source>
</reference>
<name>A0AAN7UXT5_9PEZI</name>
<protein>
    <submittedName>
        <fullName evidence="1">Uncharacterized protein</fullName>
    </submittedName>
</protein>
<dbReference type="EMBL" id="JAWHQM010000050">
    <property type="protein sequence ID" value="KAK5635221.1"/>
    <property type="molecule type" value="Genomic_DNA"/>
</dbReference>
<gene>
    <name evidence="1" type="ORF">RRF57_010933</name>
</gene>